<reference evidence="2 3" key="1">
    <citation type="submission" date="2016-10" db="EMBL/GenBank/DDBJ databases">
        <title>Comparative genome analysis of multiple Pseudomonas spp. focuses on biocontrol and plant growth promoting traits.</title>
        <authorList>
            <person name="Tao X.-Y."/>
            <person name="Taylor C.G."/>
        </authorList>
    </citation>
    <scope>NUCLEOTIDE SEQUENCE [LARGE SCALE GENOMIC DNA]</scope>
    <source>
        <strain evidence="2 3">2F9</strain>
    </source>
</reference>
<dbReference type="Proteomes" id="UP000283650">
    <property type="component" value="Unassembled WGS sequence"/>
</dbReference>
<protein>
    <submittedName>
        <fullName evidence="2">Uncharacterized protein</fullName>
    </submittedName>
</protein>
<organism evidence="2 3">
    <name type="scientific">Pseudomonas fluorescens</name>
    <dbReference type="NCBI Taxonomy" id="294"/>
    <lineage>
        <taxon>Bacteria</taxon>
        <taxon>Pseudomonadati</taxon>
        <taxon>Pseudomonadota</taxon>
        <taxon>Gammaproteobacteria</taxon>
        <taxon>Pseudomonadales</taxon>
        <taxon>Pseudomonadaceae</taxon>
        <taxon>Pseudomonas</taxon>
    </lineage>
</organism>
<dbReference type="EMBL" id="MOBY01000003">
    <property type="protein sequence ID" value="RON96485.1"/>
    <property type="molecule type" value="Genomic_DNA"/>
</dbReference>
<keyword evidence="1" id="KW-0472">Membrane</keyword>
<accession>A0A423NE19</accession>
<keyword evidence="1" id="KW-0812">Transmembrane</keyword>
<gene>
    <name evidence="2" type="ORF">BK672_07935</name>
</gene>
<keyword evidence="1" id="KW-1133">Transmembrane helix</keyword>
<sequence length="181" mass="19768">MDQNKNNAKTEKTIAQKVALAVSWIIVAASVWYWLSPNDPIPVKPAVAQTAEQQQTPTVYTSASPQALASATQYLADLDNAMTQGLQILKANNLKDLSAHSQRFKALRESGQTQFGRSIFEPLGHCASAGIFANSWWQAEISAARQADKQLFSEAIENALTELRAHHSECLKAVTSITLSE</sequence>
<name>A0A423NE19_PSEFL</name>
<evidence type="ECO:0000313" key="3">
    <source>
        <dbReference type="Proteomes" id="UP000283650"/>
    </source>
</evidence>
<dbReference type="AlphaFoldDB" id="A0A423NE19"/>
<dbReference type="RefSeq" id="WP_123375326.1">
    <property type="nucleotide sequence ID" value="NZ_MOBY01000003.1"/>
</dbReference>
<feature type="transmembrane region" description="Helical" evidence="1">
    <location>
        <begin position="18"/>
        <end position="35"/>
    </location>
</feature>
<evidence type="ECO:0000256" key="1">
    <source>
        <dbReference type="SAM" id="Phobius"/>
    </source>
</evidence>
<evidence type="ECO:0000313" key="2">
    <source>
        <dbReference type="EMBL" id="RON96485.1"/>
    </source>
</evidence>
<proteinExistence type="predicted"/>
<comment type="caution">
    <text evidence="2">The sequence shown here is derived from an EMBL/GenBank/DDBJ whole genome shotgun (WGS) entry which is preliminary data.</text>
</comment>